<sequence length="129" mass="13640">MNAEQHDSPRGDTAREADYAEILADDIEAVAPTLGEHRPAHEAPPGTDAPVSLATIARAMVFPLFFVVMFALCYVSAFHNPAPHDMRLTISAPAGGTRTASAEAPERAPCRRVDRPPPASPGGLSRACP</sequence>
<keyword evidence="2" id="KW-0812">Transmembrane</keyword>
<dbReference type="Proteomes" id="UP001500839">
    <property type="component" value="Unassembled WGS sequence"/>
</dbReference>
<proteinExistence type="predicted"/>
<name>A0ABP9CU57_9ACTN</name>
<comment type="caution">
    <text evidence="3">The sequence shown here is derived from an EMBL/GenBank/DDBJ whole genome shotgun (WGS) entry which is preliminary data.</text>
</comment>
<evidence type="ECO:0000313" key="4">
    <source>
        <dbReference type="Proteomes" id="UP001500839"/>
    </source>
</evidence>
<feature type="compositionally biased region" description="Basic and acidic residues" evidence="1">
    <location>
        <begin position="104"/>
        <end position="115"/>
    </location>
</feature>
<evidence type="ECO:0000256" key="1">
    <source>
        <dbReference type="SAM" id="MobiDB-lite"/>
    </source>
</evidence>
<keyword evidence="4" id="KW-1185">Reference proteome</keyword>
<gene>
    <name evidence="3" type="ORF">GCM10023353_28530</name>
</gene>
<accession>A0ABP9CU57</accession>
<reference evidence="4" key="1">
    <citation type="journal article" date="2019" name="Int. J. Syst. Evol. Microbiol.">
        <title>The Global Catalogue of Microorganisms (GCM) 10K type strain sequencing project: providing services to taxonomists for standard genome sequencing and annotation.</title>
        <authorList>
            <consortium name="The Broad Institute Genomics Platform"/>
            <consortium name="The Broad Institute Genome Sequencing Center for Infectious Disease"/>
            <person name="Wu L."/>
            <person name="Ma J."/>
        </authorList>
    </citation>
    <scope>NUCLEOTIDE SEQUENCE [LARGE SCALE GENOMIC DNA]</scope>
    <source>
        <strain evidence="4">JCM 18542</strain>
    </source>
</reference>
<protein>
    <submittedName>
        <fullName evidence="3">Uncharacterized protein</fullName>
    </submittedName>
</protein>
<dbReference type="RefSeq" id="WP_200172779.1">
    <property type="nucleotide sequence ID" value="NZ_BAABKQ010000001.1"/>
</dbReference>
<evidence type="ECO:0000313" key="3">
    <source>
        <dbReference type="EMBL" id="GAA4819222.1"/>
    </source>
</evidence>
<dbReference type="EMBL" id="BAABKQ010000001">
    <property type="protein sequence ID" value="GAA4819222.1"/>
    <property type="molecule type" value="Genomic_DNA"/>
</dbReference>
<organism evidence="3 4">
    <name type="scientific">Tomitella cavernea</name>
    <dbReference type="NCBI Taxonomy" id="1387982"/>
    <lineage>
        <taxon>Bacteria</taxon>
        <taxon>Bacillati</taxon>
        <taxon>Actinomycetota</taxon>
        <taxon>Actinomycetes</taxon>
        <taxon>Mycobacteriales</taxon>
        <taxon>Tomitella</taxon>
    </lineage>
</organism>
<evidence type="ECO:0000256" key="2">
    <source>
        <dbReference type="SAM" id="Phobius"/>
    </source>
</evidence>
<feature type="transmembrane region" description="Helical" evidence="2">
    <location>
        <begin position="56"/>
        <end position="77"/>
    </location>
</feature>
<keyword evidence="2" id="KW-0472">Membrane</keyword>
<feature type="region of interest" description="Disordered" evidence="1">
    <location>
        <begin position="90"/>
        <end position="129"/>
    </location>
</feature>
<keyword evidence="2" id="KW-1133">Transmembrane helix</keyword>